<comment type="caution">
    <text evidence="2">The sequence shown here is derived from an EMBL/GenBank/DDBJ whole genome shotgun (WGS) entry which is preliminary data.</text>
</comment>
<dbReference type="Proteomes" id="UP000256980">
    <property type="component" value="Unassembled WGS sequence"/>
</dbReference>
<evidence type="ECO:0008006" key="4">
    <source>
        <dbReference type="Google" id="ProtNLM"/>
    </source>
</evidence>
<keyword evidence="3" id="KW-1185">Reference proteome</keyword>
<sequence>MNSNLFKILRSTLGIFSLVFGINKFLHFLPLSELTGDAADYFTALSNSKTMILVGIVLVVSGLSLILNKYGALMALILMSISVNALLFHITLEPNGIIRTAILLILNIAVMVGYKDKYKALLS</sequence>
<keyword evidence="1" id="KW-0472">Membrane</keyword>
<dbReference type="AlphaFoldDB" id="A0A3D9GZ81"/>
<gene>
    <name evidence="2" type="ORF">DFQ10_109134</name>
</gene>
<evidence type="ECO:0000313" key="2">
    <source>
        <dbReference type="EMBL" id="RED42239.1"/>
    </source>
</evidence>
<dbReference type="EMBL" id="QRDV01000009">
    <property type="protein sequence ID" value="RED42239.1"/>
    <property type="molecule type" value="Genomic_DNA"/>
</dbReference>
<dbReference type="RefSeq" id="WP_115818596.1">
    <property type="nucleotide sequence ID" value="NZ_QRDV01000009.1"/>
</dbReference>
<protein>
    <recommendedName>
        <fullName evidence="4">DoxX-like protein</fullName>
    </recommendedName>
</protein>
<keyword evidence="1" id="KW-0812">Transmembrane</keyword>
<evidence type="ECO:0000313" key="3">
    <source>
        <dbReference type="Proteomes" id="UP000256980"/>
    </source>
</evidence>
<dbReference type="OrthoDB" id="8161897at2"/>
<organism evidence="2 3">
    <name type="scientific">Winogradskyella eximia</name>
    <dbReference type="NCBI Taxonomy" id="262006"/>
    <lineage>
        <taxon>Bacteria</taxon>
        <taxon>Pseudomonadati</taxon>
        <taxon>Bacteroidota</taxon>
        <taxon>Flavobacteriia</taxon>
        <taxon>Flavobacteriales</taxon>
        <taxon>Flavobacteriaceae</taxon>
        <taxon>Winogradskyella</taxon>
    </lineage>
</organism>
<feature type="transmembrane region" description="Helical" evidence="1">
    <location>
        <begin position="50"/>
        <end position="67"/>
    </location>
</feature>
<feature type="transmembrane region" description="Helical" evidence="1">
    <location>
        <begin position="12"/>
        <end position="30"/>
    </location>
</feature>
<feature type="transmembrane region" description="Helical" evidence="1">
    <location>
        <begin position="96"/>
        <end position="114"/>
    </location>
</feature>
<evidence type="ECO:0000256" key="1">
    <source>
        <dbReference type="SAM" id="Phobius"/>
    </source>
</evidence>
<accession>A0A3D9GZ81</accession>
<keyword evidence="1" id="KW-1133">Transmembrane helix</keyword>
<name>A0A3D9GZ81_9FLAO</name>
<proteinExistence type="predicted"/>
<reference evidence="2 3" key="1">
    <citation type="submission" date="2018-07" db="EMBL/GenBank/DDBJ databases">
        <title>Genomic Encyclopedia of Type Strains, Phase III (KMG-III): the genomes of soil and plant-associated and newly described type strains.</title>
        <authorList>
            <person name="Whitman W."/>
        </authorList>
    </citation>
    <scope>NUCLEOTIDE SEQUENCE [LARGE SCALE GENOMIC DNA]</scope>
    <source>
        <strain evidence="2 3">CECT 7946</strain>
    </source>
</reference>
<feature type="transmembrane region" description="Helical" evidence="1">
    <location>
        <begin position="72"/>
        <end position="90"/>
    </location>
</feature>